<sequence>MDIQKAINVIDKVSTLIVEKVPPYFVADALNDKMDREQYQYMLDKWSSKQGDLFDFYLNTSSDINRYLLEGLNIDVEDDKYPDYESRELACLRDGKSRWDVYPFETEILRRFMLFGYDNSLEALKDISSSAWETVEEYNINPYGNYLNWSIFWFNATIEDKEELVEYLIKGKDLIARHSDHLF</sequence>
<accession>A0AAP9DQ54</accession>
<organism evidence="1 2">
    <name type="scientific">Bacteroides ovatus</name>
    <dbReference type="NCBI Taxonomy" id="28116"/>
    <lineage>
        <taxon>Bacteria</taxon>
        <taxon>Pseudomonadati</taxon>
        <taxon>Bacteroidota</taxon>
        <taxon>Bacteroidia</taxon>
        <taxon>Bacteroidales</taxon>
        <taxon>Bacteroidaceae</taxon>
        <taxon>Bacteroides</taxon>
    </lineage>
</organism>
<gene>
    <name evidence="1" type="ORF">DYI28_29670</name>
</gene>
<dbReference type="Proteomes" id="UP000318823">
    <property type="component" value="Plasmid unnamed1"/>
</dbReference>
<proteinExistence type="predicted"/>
<dbReference type="EMBL" id="CP041396">
    <property type="protein sequence ID" value="QDM12864.1"/>
    <property type="molecule type" value="Genomic_DNA"/>
</dbReference>
<protein>
    <submittedName>
        <fullName evidence="1">Uncharacterized protein</fullName>
    </submittedName>
</protein>
<dbReference type="AlphaFoldDB" id="A0AAP9DQ54"/>
<dbReference type="RefSeq" id="WP_050486410.1">
    <property type="nucleotide sequence ID" value="NZ_CP041396.1"/>
</dbReference>
<keyword evidence="1" id="KW-0614">Plasmid</keyword>
<evidence type="ECO:0000313" key="1">
    <source>
        <dbReference type="EMBL" id="QDM12864.1"/>
    </source>
</evidence>
<name>A0AAP9DQ54_BACOV</name>
<geneLocation type="plasmid" evidence="1 2">
    <name>unnamed1</name>
</geneLocation>
<evidence type="ECO:0000313" key="2">
    <source>
        <dbReference type="Proteomes" id="UP000318823"/>
    </source>
</evidence>
<reference evidence="2" key="1">
    <citation type="journal article" date="2018" name="J. Anim. Genet.">
        <title>Acquired interbacterial defense systems protect against interspecies antagonism in the human gut microbiome.</title>
        <authorList>
            <person name="Ross B.D."/>
            <person name="Verster A.J."/>
            <person name="Radey M.C."/>
            <person name="Schmidtke D.T."/>
            <person name="Pope C.E."/>
            <person name="Hoffman L.R."/>
            <person name="Hajjar A."/>
            <person name="Peterson S.B."/>
            <person name="Borenstein E."/>
            <person name="Mougous J."/>
        </authorList>
    </citation>
    <scope>NUCLEOTIDE SEQUENCE [LARGE SCALE GENOMIC DNA]</scope>
    <source>
        <strain evidence="2">3725 D1 iv</strain>
        <plasmid evidence="2">unnamed1</plasmid>
    </source>
</reference>